<dbReference type="GO" id="GO:0004674">
    <property type="term" value="F:protein serine/threonine kinase activity"/>
    <property type="evidence" value="ECO:0007669"/>
    <property type="project" value="UniProtKB-KW"/>
</dbReference>
<reference evidence="9 10" key="1">
    <citation type="submission" date="2019-01" db="EMBL/GenBank/DDBJ databases">
        <title>Ktedonosporobacter rubrisoli SCAWS-G2.</title>
        <authorList>
            <person name="Huang Y."/>
            <person name="Yan B."/>
        </authorList>
    </citation>
    <scope>NUCLEOTIDE SEQUENCE [LARGE SCALE GENOMIC DNA]</scope>
    <source>
        <strain evidence="9 10">SCAWS-G2</strain>
    </source>
</reference>
<dbReference type="OrthoDB" id="9801841at2"/>
<evidence type="ECO:0000256" key="5">
    <source>
        <dbReference type="ARBA" id="ARBA00022840"/>
    </source>
</evidence>
<dbReference type="RefSeq" id="WP_129891054.1">
    <property type="nucleotide sequence ID" value="NZ_CP035758.1"/>
</dbReference>
<keyword evidence="2" id="KW-0808">Transferase</keyword>
<feature type="region of interest" description="Disordered" evidence="6">
    <location>
        <begin position="281"/>
        <end position="326"/>
    </location>
</feature>
<dbReference type="CDD" id="cd14014">
    <property type="entry name" value="STKc_PknB_like"/>
    <property type="match status" value="1"/>
</dbReference>
<dbReference type="EC" id="2.7.11.1" evidence="1"/>
<dbReference type="PROSITE" id="PS00108">
    <property type="entry name" value="PROTEIN_KINASE_ST"/>
    <property type="match status" value="1"/>
</dbReference>
<keyword evidence="7" id="KW-0472">Membrane</keyword>
<keyword evidence="7" id="KW-1133">Transmembrane helix</keyword>
<dbReference type="InterPro" id="IPR000719">
    <property type="entry name" value="Prot_kinase_dom"/>
</dbReference>
<evidence type="ECO:0000313" key="9">
    <source>
        <dbReference type="EMBL" id="QBD79988.1"/>
    </source>
</evidence>
<keyword evidence="4 9" id="KW-0418">Kinase</keyword>
<feature type="domain" description="Protein kinase" evidence="8">
    <location>
        <begin position="27"/>
        <end position="271"/>
    </location>
</feature>
<evidence type="ECO:0000256" key="2">
    <source>
        <dbReference type="ARBA" id="ARBA00022679"/>
    </source>
</evidence>
<evidence type="ECO:0000256" key="4">
    <source>
        <dbReference type="ARBA" id="ARBA00022777"/>
    </source>
</evidence>
<keyword evidence="5" id="KW-0067">ATP-binding</keyword>
<dbReference type="SMART" id="SM00220">
    <property type="entry name" value="S_TKc"/>
    <property type="match status" value="1"/>
</dbReference>
<sequence>MKEQHGPIKESYNVKSGGQGQAHFGNYDLVRRIDVGGMGEVYLARQRTAFGREVALKIMRSDLVHDAVARKRFLREAEVSAHLKHEHILPLFEFGEEQGRLFLVTPYIEGGTLARRLQSGALVLSEVHQLFSALVKAVAYIHKRGVIHRDLKPSNILLDREEGSDQIYVRLIDFGIASIPGATVSAPLTRAGHEMGTIAYMAPERLDGIAATSNDIYSLGIILYQMLTGHLPEQGEMLHLPPALDYVVKRSIAPDPDDRFARADELLKAFESAYRSLLTSAQAVSHTGPQATRAQVAPNPDDDDDDDAPTPRRLPSMANGQQTNQQNKALHTGVIAAPHVPIFSSEDYDAPTTFIDPEQVNANVKQVNLADGGVLITTTPHRRKARKSLLALIPLLIAAILLVASGSAYFFFQASIVANVTMALQAREISKVITISAKPGLQNVDANAAAIPAYTLSASRTLSKTGQTTGRPFLCIFDCERVVSSDDVYNLGIETKQSLMSQLTQDMNGQLQGKGATMLGKPTFNDTNSSFDPQVGKRSNSVTVTLTEQGSVQYILNKDAQNLARLLLQRQVQQQLGTNYTLLNQLTQVGQPVLQKTGSNGSATIAIPVGGVAEYQMSDAQIKALQNNIKGLKVPDAGAVARKVAGIDSNSVVVHVSYGDTIPGNVGQIKINLVNPTNLPAVHLPAAPTPPPSGTADNNNNDNGD</sequence>
<evidence type="ECO:0000256" key="6">
    <source>
        <dbReference type="SAM" id="MobiDB-lite"/>
    </source>
</evidence>
<dbReference type="KEGG" id="kbs:EPA93_30005"/>
<organism evidence="9 10">
    <name type="scientific">Ktedonosporobacter rubrisoli</name>
    <dbReference type="NCBI Taxonomy" id="2509675"/>
    <lineage>
        <taxon>Bacteria</taxon>
        <taxon>Bacillati</taxon>
        <taxon>Chloroflexota</taxon>
        <taxon>Ktedonobacteria</taxon>
        <taxon>Ktedonobacterales</taxon>
        <taxon>Ktedonosporobacteraceae</taxon>
        <taxon>Ktedonosporobacter</taxon>
    </lineage>
</organism>
<evidence type="ECO:0000256" key="1">
    <source>
        <dbReference type="ARBA" id="ARBA00012513"/>
    </source>
</evidence>
<keyword evidence="9" id="KW-0723">Serine/threonine-protein kinase</keyword>
<dbReference type="AlphaFoldDB" id="A0A4P6JWB6"/>
<dbReference type="GO" id="GO:0005524">
    <property type="term" value="F:ATP binding"/>
    <property type="evidence" value="ECO:0007669"/>
    <property type="project" value="UniProtKB-KW"/>
</dbReference>
<evidence type="ECO:0000256" key="7">
    <source>
        <dbReference type="SAM" id="Phobius"/>
    </source>
</evidence>
<feature type="region of interest" description="Disordered" evidence="6">
    <location>
        <begin position="683"/>
        <end position="705"/>
    </location>
</feature>
<evidence type="ECO:0000259" key="8">
    <source>
        <dbReference type="PROSITE" id="PS50011"/>
    </source>
</evidence>
<dbReference type="PANTHER" id="PTHR43289">
    <property type="entry name" value="MITOGEN-ACTIVATED PROTEIN KINASE KINASE KINASE 20-RELATED"/>
    <property type="match status" value="1"/>
</dbReference>
<dbReference type="Gene3D" id="3.30.200.20">
    <property type="entry name" value="Phosphorylase Kinase, domain 1"/>
    <property type="match status" value="1"/>
</dbReference>
<gene>
    <name evidence="9" type="ORF">EPA93_30005</name>
</gene>
<dbReference type="PROSITE" id="PS50011">
    <property type="entry name" value="PROTEIN_KINASE_DOM"/>
    <property type="match status" value="1"/>
</dbReference>
<evidence type="ECO:0000256" key="3">
    <source>
        <dbReference type="ARBA" id="ARBA00022741"/>
    </source>
</evidence>
<accession>A0A4P6JWB6</accession>
<dbReference type="InterPro" id="IPR011009">
    <property type="entry name" value="Kinase-like_dom_sf"/>
</dbReference>
<dbReference type="Pfam" id="PF00069">
    <property type="entry name" value="Pkinase"/>
    <property type="match status" value="1"/>
</dbReference>
<dbReference type="InterPro" id="IPR008271">
    <property type="entry name" value="Ser/Thr_kinase_AS"/>
</dbReference>
<feature type="transmembrane region" description="Helical" evidence="7">
    <location>
        <begin position="389"/>
        <end position="412"/>
    </location>
</feature>
<evidence type="ECO:0000313" key="10">
    <source>
        <dbReference type="Proteomes" id="UP000290365"/>
    </source>
</evidence>
<name>A0A4P6JWB6_KTERU</name>
<dbReference type="Gene3D" id="1.10.510.10">
    <property type="entry name" value="Transferase(Phosphotransferase) domain 1"/>
    <property type="match status" value="1"/>
</dbReference>
<dbReference type="SUPFAM" id="SSF56112">
    <property type="entry name" value="Protein kinase-like (PK-like)"/>
    <property type="match status" value="1"/>
</dbReference>
<keyword evidence="3" id="KW-0547">Nucleotide-binding</keyword>
<feature type="compositionally biased region" description="Polar residues" evidence="6">
    <location>
        <begin position="281"/>
        <end position="293"/>
    </location>
</feature>
<dbReference type="PANTHER" id="PTHR43289:SF6">
    <property type="entry name" value="SERINE_THREONINE-PROTEIN KINASE NEKL-3"/>
    <property type="match status" value="1"/>
</dbReference>
<keyword evidence="7" id="KW-0812">Transmembrane</keyword>
<proteinExistence type="predicted"/>
<protein>
    <recommendedName>
        <fullName evidence="1">non-specific serine/threonine protein kinase</fullName>
        <ecNumber evidence="1">2.7.11.1</ecNumber>
    </recommendedName>
</protein>
<keyword evidence="10" id="KW-1185">Reference proteome</keyword>
<dbReference type="EMBL" id="CP035758">
    <property type="protein sequence ID" value="QBD79988.1"/>
    <property type="molecule type" value="Genomic_DNA"/>
</dbReference>
<dbReference type="Proteomes" id="UP000290365">
    <property type="component" value="Chromosome"/>
</dbReference>